<dbReference type="EMBL" id="LJZO01000001">
    <property type="protein sequence ID" value="ROW05267.1"/>
    <property type="molecule type" value="Genomic_DNA"/>
</dbReference>
<dbReference type="STRING" id="252740.A0A423WP92"/>
<accession>A0A423WP92</accession>
<dbReference type="OrthoDB" id="2283785at2759"/>
<evidence type="ECO:0000313" key="3">
    <source>
        <dbReference type="Proteomes" id="UP000284375"/>
    </source>
</evidence>
<reference evidence="2 3" key="1">
    <citation type="submission" date="2015-09" db="EMBL/GenBank/DDBJ databases">
        <title>Host preference determinants of Valsa canker pathogens revealed by comparative genomics.</title>
        <authorList>
            <person name="Yin Z."/>
            <person name="Huang L."/>
        </authorList>
    </citation>
    <scope>NUCLEOTIDE SEQUENCE [LARGE SCALE GENOMIC DNA]</scope>
    <source>
        <strain evidence="2 3">YSFL</strain>
    </source>
</reference>
<organism evidence="2 3">
    <name type="scientific">Cytospora chrysosperma</name>
    <name type="common">Cytospora canker fungus</name>
    <name type="synonym">Sphaeria chrysosperma</name>
    <dbReference type="NCBI Taxonomy" id="252740"/>
    <lineage>
        <taxon>Eukaryota</taxon>
        <taxon>Fungi</taxon>
        <taxon>Dikarya</taxon>
        <taxon>Ascomycota</taxon>
        <taxon>Pezizomycotina</taxon>
        <taxon>Sordariomycetes</taxon>
        <taxon>Sordariomycetidae</taxon>
        <taxon>Diaporthales</taxon>
        <taxon>Cytosporaceae</taxon>
        <taxon>Cytospora</taxon>
    </lineage>
</organism>
<evidence type="ECO:0000256" key="1">
    <source>
        <dbReference type="SAM" id="MobiDB-lite"/>
    </source>
</evidence>
<comment type="caution">
    <text evidence="2">The sequence shown here is derived from an EMBL/GenBank/DDBJ whole genome shotgun (WGS) entry which is preliminary data.</text>
</comment>
<dbReference type="PANTHER" id="PTHR31904:SF1">
    <property type="entry name" value="BYPASS OF STOP CODON PROTEIN 5-RELATED"/>
    <property type="match status" value="1"/>
</dbReference>
<dbReference type="Gene3D" id="2.60.40.640">
    <property type="match status" value="1"/>
</dbReference>
<sequence length="521" mass="57261">MLYDPIMLSASQSEASSLLPTLERGTVFPRSDIQIHLRNHFKAKAYTSSSPLSGEVTISAQRDIRFDAIEVMLLGRSKTRTDGHRSPLESTHTFLKLMMPIPETLYPVPRVLEAGTTLSVPFNFVLPSFLTLNACTHRVDSDNARDHHLCPPPSIGSWGRGIWEKDDLAPQMAEIEYYIKARVWRLPDVQGPVVKIMEAFKPIQFLPAYAEDVPLSITKKDSLYRMARSKTMRKNLITAKIGKLTATGQKPRAIVMQPDGQVRAGTTAHIDLKFEPVSADTQPPKITGISSKVVAHTYYSAGAFNTLPNIGNFTADTAADRRGVYSKSVSLQAEPPKSVTWLTHESGRDSGYSSDTAPENTTSEEEACDAEEQQQQQHNRRKSSTLANIARPFRQQSPPLQPPSPPIHHTTTLQLPINLPTARKYFVPTFHSCIVSRVYTLHVSLAVASGPTTSSTLSLDLPIQIAVEAVAPDEKVGGRGPPSFEYAVEDAAVDELLGRRVLGTPEAEFQGTDGLPGYSVR</sequence>
<proteinExistence type="predicted"/>
<evidence type="ECO:0000313" key="2">
    <source>
        <dbReference type="EMBL" id="ROW05267.1"/>
    </source>
</evidence>
<dbReference type="Proteomes" id="UP000284375">
    <property type="component" value="Unassembled WGS sequence"/>
</dbReference>
<name>A0A423WP92_CYTCH</name>
<feature type="compositionally biased region" description="Polar residues" evidence="1">
    <location>
        <begin position="351"/>
        <end position="361"/>
    </location>
</feature>
<keyword evidence="3" id="KW-1185">Reference proteome</keyword>
<gene>
    <name evidence="2" type="ORF">VSDG_00176</name>
</gene>
<dbReference type="PANTHER" id="PTHR31904">
    <property type="entry name" value="BYPASS OF STOP CODON PROTEIN 5-RELATED"/>
    <property type="match status" value="1"/>
</dbReference>
<dbReference type="AlphaFoldDB" id="A0A423WP92"/>
<feature type="compositionally biased region" description="Acidic residues" evidence="1">
    <location>
        <begin position="362"/>
        <end position="372"/>
    </location>
</feature>
<evidence type="ECO:0008006" key="4">
    <source>
        <dbReference type="Google" id="ProtNLM"/>
    </source>
</evidence>
<protein>
    <recommendedName>
        <fullName evidence="4">Arrestin-like N-terminal domain-containing protein</fullName>
    </recommendedName>
</protein>
<feature type="region of interest" description="Disordered" evidence="1">
    <location>
        <begin position="335"/>
        <end position="383"/>
    </location>
</feature>
<dbReference type="InterPro" id="IPR014752">
    <property type="entry name" value="Arrestin-like_C"/>
</dbReference>
<dbReference type="InterPro" id="IPR039634">
    <property type="entry name" value="Bul1-like"/>
</dbReference>